<dbReference type="InterPro" id="IPR021486">
    <property type="entry name" value="DUF3139"/>
</dbReference>
<feature type="transmembrane region" description="Helical" evidence="2">
    <location>
        <begin position="6"/>
        <end position="26"/>
    </location>
</feature>
<keyword evidence="2" id="KW-0812">Transmembrane</keyword>
<evidence type="ECO:0000256" key="2">
    <source>
        <dbReference type="SAM" id="Phobius"/>
    </source>
</evidence>
<keyword evidence="2" id="KW-1133">Transmembrane helix</keyword>
<evidence type="ECO:0000313" key="4">
    <source>
        <dbReference type="Proteomes" id="UP001077662"/>
    </source>
</evidence>
<feature type="region of interest" description="Disordered" evidence="1">
    <location>
        <begin position="101"/>
        <end position="125"/>
    </location>
</feature>
<accession>A0AAP3DHF9</accession>
<dbReference type="AlphaFoldDB" id="A0AAP3DHF9"/>
<keyword evidence="2" id="KW-0472">Membrane</keyword>
<reference evidence="3" key="1">
    <citation type="submission" date="2022-09" db="EMBL/GenBank/DDBJ databases">
        <title>Genome analysis and characterization of larvicidal activity of Brevibacillus strains.</title>
        <authorList>
            <person name="Patrusheva E.V."/>
            <person name="Izotova A.O."/>
            <person name="Toshchakov S.V."/>
            <person name="Sineoky S.P."/>
        </authorList>
    </citation>
    <scope>NUCLEOTIDE SEQUENCE</scope>
    <source>
        <strain evidence="3">VKPM_B-13247</strain>
    </source>
</reference>
<proteinExistence type="predicted"/>
<name>A0AAP3DHF9_BRELA</name>
<evidence type="ECO:0000256" key="1">
    <source>
        <dbReference type="SAM" id="MobiDB-lite"/>
    </source>
</evidence>
<gene>
    <name evidence="3" type="ORF">O0554_15180</name>
</gene>
<feature type="compositionally biased region" description="Basic and acidic residues" evidence="1">
    <location>
        <begin position="101"/>
        <end position="112"/>
    </location>
</feature>
<dbReference type="Pfam" id="PF11337">
    <property type="entry name" value="DUF3139"/>
    <property type="match status" value="1"/>
</dbReference>
<dbReference type="EMBL" id="JAPTNE010000019">
    <property type="protein sequence ID" value="MCZ0808238.1"/>
    <property type="molecule type" value="Genomic_DNA"/>
</dbReference>
<organism evidence="3 4">
    <name type="scientific">Brevibacillus laterosporus</name>
    <name type="common">Bacillus laterosporus</name>
    <dbReference type="NCBI Taxonomy" id="1465"/>
    <lineage>
        <taxon>Bacteria</taxon>
        <taxon>Bacillati</taxon>
        <taxon>Bacillota</taxon>
        <taxon>Bacilli</taxon>
        <taxon>Bacillales</taxon>
        <taxon>Paenibacillaceae</taxon>
        <taxon>Brevibacillus</taxon>
    </lineage>
</organism>
<comment type="caution">
    <text evidence="3">The sequence shown here is derived from an EMBL/GenBank/DDBJ whole genome shotgun (WGS) entry which is preliminary data.</text>
</comment>
<protein>
    <submittedName>
        <fullName evidence="3">DUF3139 domain-containing protein</fullName>
    </submittedName>
</protein>
<dbReference type="RefSeq" id="WP_258433962.1">
    <property type="nucleotide sequence ID" value="NZ_JANSGW010000019.1"/>
</dbReference>
<evidence type="ECO:0000313" key="3">
    <source>
        <dbReference type="EMBL" id="MCZ0808238.1"/>
    </source>
</evidence>
<dbReference type="Proteomes" id="UP001077662">
    <property type="component" value="Unassembled WGS sequence"/>
</dbReference>
<sequence length="125" mass="14628">MKKIFLSVITLVIAFLVIYNFEWLIGGYSSKKEEMKSQIEAYLINEKKYKESDITEIRVDYLSKFGTYGARVIFSDEKDKTYGYRVIDGEVIQTGYGASKYKKDDLSDETKHKEPKHKEPKHKEP</sequence>
<feature type="compositionally biased region" description="Basic residues" evidence="1">
    <location>
        <begin position="113"/>
        <end position="125"/>
    </location>
</feature>